<dbReference type="AlphaFoldDB" id="A0A6C0IBI7"/>
<dbReference type="EMBL" id="MN740139">
    <property type="protein sequence ID" value="QHT89383.1"/>
    <property type="molecule type" value="Genomic_DNA"/>
</dbReference>
<sequence length="97" mass="11050">MDEVIKQAPNDIAVEDIEVIFKKNKENVIDTLIDLWNIEVKDAKDVKAENNEAAADAADAEFDFTNPETKWDNIRNICDAYDIEMQAHLNRLKGNSN</sequence>
<accession>A0A6C0IBI7</accession>
<reference evidence="1" key="1">
    <citation type="journal article" date="2020" name="Nature">
        <title>Giant virus diversity and host interactions through global metagenomics.</title>
        <authorList>
            <person name="Schulz F."/>
            <person name="Roux S."/>
            <person name="Paez-Espino D."/>
            <person name="Jungbluth S."/>
            <person name="Walsh D.A."/>
            <person name="Denef V.J."/>
            <person name="McMahon K.D."/>
            <person name="Konstantinidis K.T."/>
            <person name="Eloe-Fadrosh E.A."/>
            <person name="Kyrpides N.C."/>
            <person name="Woyke T."/>
        </authorList>
    </citation>
    <scope>NUCLEOTIDE SEQUENCE</scope>
    <source>
        <strain evidence="1">GVMAG-M-3300023184-60</strain>
    </source>
</reference>
<evidence type="ECO:0000313" key="1">
    <source>
        <dbReference type="EMBL" id="QHT89383.1"/>
    </source>
</evidence>
<name>A0A6C0IBI7_9ZZZZ</name>
<protein>
    <submittedName>
        <fullName evidence="1">Uncharacterized protein</fullName>
    </submittedName>
</protein>
<proteinExistence type="predicted"/>
<organism evidence="1">
    <name type="scientific">viral metagenome</name>
    <dbReference type="NCBI Taxonomy" id="1070528"/>
    <lineage>
        <taxon>unclassified sequences</taxon>
        <taxon>metagenomes</taxon>
        <taxon>organismal metagenomes</taxon>
    </lineage>
</organism>